<evidence type="ECO:0000313" key="4">
    <source>
        <dbReference type="EMBL" id="MET2827115.1"/>
    </source>
</evidence>
<dbReference type="PROSITE" id="PS00893">
    <property type="entry name" value="NUDIX_BOX"/>
    <property type="match status" value="1"/>
</dbReference>
<organism evidence="4 5">
    <name type="scientific">Mesorhizobium shangrilense</name>
    <dbReference type="NCBI Taxonomy" id="460060"/>
    <lineage>
        <taxon>Bacteria</taxon>
        <taxon>Pseudomonadati</taxon>
        <taxon>Pseudomonadota</taxon>
        <taxon>Alphaproteobacteria</taxon>
        <taxon>Hyphomicrobiales</taxon>
        <taxon>Phyllobacteriaceae</taxon>
        <taxon>Mesorhizobium</taxon>
    </lineage>
</organism>
<dbReference type="InterPro" id="IPR015797">
    <property type="entry name" value="NUDIX_hydrolase-like_dom_sf"/>
</dbReference>
<dbReference type="Pfam" id="PF00293">
    <property type="entry name" value="NUDIX"/>
    <property type="match status" value="1"/>
</dbReference>
<evidence type="ECO:0000313" key="5">
    <source>
        <dbReference type="Proteomes" id="UP001548832"/>
    </source>
</evidence>
<dbReference type="PROSITE" id="PS51462">
    <property type="entry name" value="NUDIX"/>
    <property type="match status" value="1"/>
</dbReference>
<reference evidence="4 5" key="1">
    <citation type="submission" date="2024-06" db="EMBL/GenBank/DDBJ databases">
        <authorList>
            <person name="Kim D.-U."/>
        </authorList>
    </citation>
    <scope>NUCLEOTIDE SEQUENCE [LARGE SCALE GENOMIC DNA]</scope>
    <source>
        <strain evidence="4 5">KACC15460</strain>
    </source>
</reference>
<dbReference type="SUPFAM" id="SSF55811">
    <property type="entry name" value="Nudix"/>
    <property type="match status" value="1"/>
</dbReference>
<gene>
    <name evidence="4" type="ORF">ABVQ20_09025</name>
</gene>
<protein>
    <submittedName>
        <fullName evidence="4">NUDIX domain-containing protein</fullName>
    </submittedName>
</protein>
<evidence type="ECO:0000256" key="2">
    <source>
        <dbReference type="ARBA" id="ARBA00022801"/>
    </source>
</evidence>
<dbReference type="PANTHER" id="PTHR43046">
    <property type="entry name" value="GDP-MANNOSE MANNOSYL HYDROLASE"/>
    <property type="match status" value="1"/>
</dbReference>
<evidence type="ECO:0000256" key="1">
    <source>
        <dbReference type="ARBA" id="ARBA00001946"/>
    </source>
</evidence>
<comment type="caution">
    <text evidence="4">The sequence shown here is derived from an EMBL/GenBank/DDBJ whole genome shotgun (WGS) entry which is preliminary data.</text>
</comment>
<dbReference type="Proteomes" id="UP001548832">
    <property type="component" value="Unassembled WGS sequence"/>
</dbReference>
<accession>A0ABV2DAQ0</accession>
<proteinExistence type="predicted"/>
<dbReference type="CDD" id="cd04690">
    <property type="entry name" value="NUDIX_Hydrolase"/>
    <property type="match status" value="1"/>
</dbReference>
<keyword evidence="2" id="KW-0378">Hydrolase</keyword>
<name>A0ABV2DAQ0_9HYPH</name>
<dbReference type="PANTHER" id="PTHR43046:SF2">
    <property type="entry name" value="8-OXO-DGTP DIPHOSPHATASE-RELATED"/>
    <property type="match status" value="1"/>
</dbReference>
<sequence>MNSTHCESPIRIAAAVIIDADGRLLLVRKRGTSAFMQPGGKIEPDELPINALVRELREELGLVIDPGAPSWLGSFRRRPPMSLASSSMRNCSQYPFRANRYRPPKSRR</sequence>
<dbReference type="RefSeq" id="WP_354459163.1">
    <property type="nucleotide sequence ID" value="NZ_JBEWSZ010000001.1"/>
</dbReference>
<dbReference type="InterPro" id="IPR020084">
    <property type="entry name" value="NUDIX_hydrolase_CS"/>
</dbReference>
<evidence type="ECO:0000259" key="3">
    <source>
        <dbReference type="PROSITE" id="PS51462"/>
    </source>
</evidence>
<dbReference type="Gene3D" id="3.90.79.10">
    <property type="entry name" value="Nucleoside Triphosphate Pyrophosphohydrolase"/>
    <property type="match status" value="1"/>
</dbReference>
<keyword evidence="5" id="KW-1185">Reference proteome</keyword>
<dbReference type="EMBL" id="JBEWSZ010000001">
    <property type="protein sequence ID" value="MET2827115.1"/>
    <property type="molecule type" value="Genomic_DNA"/>
</dbReference>
<dbReference type="InterPro" id="IPR000086">
    <property type="entry name" value="NUDIX_hydrolase_dom"/>
</dbReference>
<comment type="cofactor">
    <cofactor evidence="1">
        <name>Mg(2+)</name>
        <dbReference type="ChEBI" id="CHEBI:18420"/>
    </cofactor>
</comment>
<feature type="domain" description="Nudix hydrolase" evidence="3">
    <location>
        <begin position="9"/>
        <end position="108"/>
    </location>
</feature>